<dbReference type="EMBL" id="FNKX01000003">
    <property type="protein sequence ID" value="SDR60009.1"/>
    <property type="molecule type" value="Genomic_DNA"/>
</dbReference>
<protein>
    <recommendedName>
        <fullName evidence="4 6">Nitrogenase-stabilizing/protective protein NifW</fullName>
    </recommendedName>
</protein>
<name>A0A1H1KDV2_9BURK</name>
<keyword evidence="5 6" id="KW-0535">Nitrogen fixation</keyword>
<dbReference type="Proteomes" id="UP000199365">
    <property type="component" value="Unassembled WGS sequence"/>
</dbReference>
<dbReference type="HAMAP" id="MF_00529">
    <property type="entry name" value="NifW"/>
    <property type="match status" value="1"/>
</dbReference>
<dbReference type="Pfam" id="PF03206">
    <property type="entry name" value="NifW"/>
    <property type="match status" value="1"/>
</dbReference>
<keyword evidence="8" id="KW-1185">Reference proteome</keyword>
<comment type="similarity">
    <text evidence="2 6">Belongs to the NifW family.</text>
</comment>
<dbReference type="GO" id="GO:0009399">
    <property type="term" value="P:nitrogen fixation"/>
    <property type="evidence" value="ECO:0007669"/>
    <property type="project" value="UniProtKB-UniRule"/>
</dbReference>
<proteinExistence type="inferred from homology"/>
<sequence length="118" mass="13743">MQEVIEQLRHLSSAEDFLRFFDIAFDEKVVNVSRLHILKRFFQYIGQRKELPRNNATAVLAVYRCLLQKAYNDFVVSTPAEQKVFKASSLRDVSLKLVHKIFARDPTLEADLLMKRAS</sequence>
<evidence type="ECO:0000256" key="2">
    <source>
        <dbReference type="ARBA" id="ARBA00008351"/>
    </source>
</evidence>
<reference evidence="8" key="1">
    <citation type="submission" date="2016-10" db="EMBL/GenBank/DDBJ databases">
        <authorList>
            <person name="Varghese N."/>
            <person name="Submissions S."/>
        </authorList>
    </citation>
    <scope>NUCLEOTIDE SEQUENCE [LARGE SCALE GENOMIC DNA]</scope>
    <source>
        <strain evidence="8">DUS833</strain>
    </source>
</reference>
<evidence type="ECO:0000313" key="7">
    <source>
        <dbReference type="EMBL" id="SDR60009.1"/>
    </source>
</evidence>
<comment type="subunit">
    <text evidence="3 6">Homotrimer; associates with NifD.</text>
</comment>
<dbReference type="RefSeq" id="WP_090811369.1">
    <property type="nucleotide sequence ID" value="NZ_FNKX01000003.1"/>
</dbReference>
<evidence type="ECO:0000256" key="6">
    <source>
        <dbReference type="HAMAP-Rule" id="MF_00529"/>
    </source>
</evidence>
<organism evidence="7 8">
    <name type="scientific">Paraburkholderia tuberum</name>
    <dbReference type="NCBI Taxonomy" id="157910"/>
    <lineage>
        <taxon>Bacteria</taxon>
        <taxon>Pseudomonadati</taxon>
        <taxon>Pseudomonadota</taxon>
        <taxon>Betaproteobacteria</taxon>
        <taxon>Burkholderiales</taxon>
        <taxon>Burkholderiaceae</taxon>
        <taxon>Paraburkholderia</taxon>
    </lineage>
</organism>
<evidence type="ECO:0000256" key="5">
    <source>
        <dbReference type="ARBA" id="ARBA00023231"/>
    </source>
</evidence>
<evidence type="ECO:0000313" key="8">
    <source>
        <dbReference type="Proteomes" id="UP000199365"/>
    </source>
</evidence>
<gene>
    <name evidence="6" type="primary">nifW</name>
    <name evidence="7" type="ORF">SAMN05445850_7074</name>
</gene>
<evidence type="ECO:0000256" key="1">
    <source>
        <dbReference type="ARBA" id="ARBA00002247"/>
    </source>
</evidence>
<dbReference type="InterPro" id="IPR004893">
    <property type="entry name" value="NifW"/>
</dbReference>
<accession>A0A1H1KDV2</accession>
<comment type="function">
    <text evidence="1 6">May protect the nitrogenase Fe-Mo protein from oxidative damage.</text>
</comment>
<evidence type="ECO:0000256" key="4">
    <source>
        <dbReference type="ARBA" id="ARBA00016274"/>
    </source>
</evidence>
<dbReference type="STRING" id="157910.SAMN05445850_7074"/>
<evidence type="ECO:0000256" key="3">
    <source>
        <dbReference type="ARBA" id="ARBA00011284"/>
    </source>
</evidence>
<dbReference type="AlphaFoldDB" id="A0A1H1KDV2"/>